<keyword evidence="1" id="KW-1133">Transmembrane helix</keyword>
<dbReference type="InterPro" id="IPR026029">
    <property type="entry name" value="MLI_dom"/>
</dbReference>
<dbReference type="Gene3D" id="3.30.70.1060">
    <property type="entry name" value="Dimeric alpha+beta barrel"/>
    <property type="match status" value="1"/>
</dbReference>
<evidence type="ECO:0000259" key="2">
    <source>
        <dbReference type="Pfam" id="PF02426"/>
    </source>
</evidence>
<protein>
    <recommendedName>
        <fullName evidence="2">Muconolactone isomerase domain-containing protein</fullName>
    </recommendedName>
</protein>
<keyword evidence="1" id="KW-0472">Membrane</keyword>
<sequence length="221" mass="25294">MSLLYFFETTLEYHGVTSKELYKLWLKHAGPAFKLHEQGLMKYAFKVAGERTVIGVMSVESPGVLDTCFAELPLHQTLGDQIHTRFTPLRQYEGFATDLSQRAGSDTKYEEGKGVLKQGLFYLFTWTVLILIIQLMRLLFLMFVNAVCVLFLSNVQIFVNNFFFVLCQQVIAVVCVENPAEADRMSLDLPIMKKMGNRVHIECKSIRPIGEWVEDLKKLAE</sequence>
<dbReference type="InterPro" id="IPR011008">
    <property type="entry name" value="Dimeric_a/b-barrel"/>
</dbReference>
<comment type="caution">
    <text evidence="3">The sequence shown here is derived from an EMBL/GenBank/DDBJ whole genome shotgun (WGS) entry which is preliminary data.</text>
</comment>
<evidence type="ECO:0000313" key="4">
    <source>
        <dbReference type="Proteomes" id="UP001159427"/>
    </source>
</evidence>
<gene>
    <name evidence="3" type="ORF">PEVE_00044286</name>
</gene>
<reference evidence="3 4" key="1">
    <citation type="submission" date="2022-05" db="EMBL/GenBank/DDBJ databases">
        <authorList>
            <consortium name="Genoscope - CEA"/>
            <person name="William W."/>
        </authorList>
    </citation>
    <scope>NUCLEOTIDE SEQUENCE [LARGE SCALE GENOMIC DNA]</scope>
</reference>
<dbReference type="Proteomes" id="UP001159427">
    <property type="component" value="Unassembled WGS sequence"/>
</dbReference>
<feature type="transmembrane region" description="Helical" evidence="1">
    <location>
        <begin position="120"/>
        <end position="152"/>
    </location>
</feature>
<evidence type="ECO:0000313" key="3">
    <source>
        <dbReference type="EMBL" id="CAH3147449.1"/>
    </source>
</evidence>
<feature type="domain" description="Muconolactone isomerase" evidence="2">
    <location>
        <begin position="5"/>
        <end position="92"/>
    </location>
</feature>
<name>A0ABN8PSV1_9CNID</name>
<dbReference type="EMBL" id="CALNXI010000931">
    <property type="protein sequence ID" value="CAH3147449.1"/>
    <property type="molecule type" value="Genomic_DNA"/>
</dbReference>
<keyword evidence="1" id="KW-0812">Transmembrane</keyword>
<proteinExistence type="predicted"/>
<dbReference type="Pfam" id="PF02426">
    <property type="entry name" value="MIase"/>
    <property type="match status" value="1"/>
</dbReference>
<keyword evidence="4" id="KW-1185">Reference proteome</keyword>
<organism evidence="3 4">
    <name type="scientific">Porites evermanni</name>
    <dbReference type="NCBI Taxonomy" id="104178"/>
    <lineage>
        <taxon>Eukaryota</taxon>
        <taxon>Metazoa</taxon>
        <taxon>Cnidaria</taxon>
        <taxon>Anthozoa</taxon>
        <taxon>Hexacorallia</taxon>
        <taxon>Scleractinia</taxon>
        <taxon>Fungiina</taxon>
        <taxon>Poritidae</taxon>
        <taxon>Porites</taxon>
    </lineage>
</organism>
<evidence type="ECO:0000256" key="1">
    <source>
        <dbReference type="SAM" id="Phobius"/>
    </source>
</evidence>
<accession>A0ABN8PSV1</accession>
<dbReference type="SUPFAM" id="SSF54909">
    <property type="entry name" value="Dimeric alpha+beta barrel"/>
    <property type="match status" value="1"/>
</dbReference>